<dbReference type="Proteomes" id="UP001300871">
    <property type="component" value="Unassembled WGS sequence"/>
</dbReference>
<sequence>MAYPKVHIVNSTNYTVKGTVKYAACSSDDFEIAPWGSWTAGSRGVCLLTKITANVYTPGKTEEADSYSSSGTSYSQFAILQKTDGFTVTRIVT</sequence>
<dbReference type="EMBL" id="JAINVB010000001">
    <property type="protein sequence ID" value="MCK0085254.1"/>
    <property type="molecule type" value="Genomic_DNA"/>
</dbReference>
<dbReference type="GeneID" id="57967014"/>
<dbReference type="AlphaFoldDB" id="A0AAW5F1E8"/>
<accession>A0AAW5F1E8</accession>
<evidence type="ECO:0000313" key="3">
    <source>
        <dbReference type="Proteomes" id="UP001203136"/>
    </source>
</evidence>
<comment type="caution">
    <text evidence="1">The sequence shown here is derived from an EMBL/GenBank/DDBJ whole genome shotgun (WGS) entry which is preliminary data.</text>
</comment>
<reference evidence="1" key="1">
    <citation type="journal article" date="2022" name="Cell Host Microbe">
        <title>Colonization of the live biotherapeutic product VE303 and modulation of the microbiota and metabolites in healthy volunteers.</title>
        <authorList>
            <person name="Dsouza M."/>
            <person name="Menon R."/>
            <person name="Crossette E."/>
            <person name="Bhattarai S.K."/>
            <person name="Schneider J."/>
            <person name="Kim Y.G."/>
            <person name="Reddy S."/>
            <person name="Caballero S."/>
            <person name="Felix C."/>
            <person name="Cornacchione L."/>
            <person name="Hendrickson J."/>
            <person name="Watson A.R."/>
            <person name="Minot S.S."/>
            <person name="Greenfield N."/>
            <person name="Schopf L."/>
            <person name="Szabady R."/>
            <person name="Patarroyo J."/>
            <person name="Smith W."/>
            <person name="Harrison P."/>
            <person name="Kuijper E.J."/>
            <person name="Kelly C.P."/>
            <person name="Olle B."/>
            <person name="Bobilev D."/>
            <person name="Silber J.L."/>
            <person name="Bucci V."/>
            <person name="Roberts B."/>
            <person name="Faith J."/>
            <person name="Norman J.M."/>
        </authorList>
    </citation>
    <scope>NUCLEOTIDE SEQUENCE</scope>
    <source>
        <strain evidence="1">VE303-04</strain>
    </source>
</reference>
<evidence type="ECO:0000313" key="2">
    <source>
        <dbReference type="EMBL" id="MDB2002895.1"/>
    </source>
</evidence>
<name>A0AAW5F1E8_CLOSY</name>
<evidence type="ECO:0000313" key="1">
    <source>
        <dbReference type="EMBL" id="MCK0085254.1"/>
    </source>
</evidence>
<protein>
    <submittedName>
        <fullName evidence="1">Uncharacterized protein</fullName>
    </submittedName>
</protein>
<proteinExistence type="predicted"/>
<dbReference type="EMBL" id="JAQLGM010000101">
    <property type="protein sequence ID" value="MDB2002895.1"/>
    <property type="molecule type" value="Genomic_DNA"/>
</dbReference>
<reference evidence="2" key="2">
    <citation type="submission" date="2023-01" db="EMBL/GenBank/DDBJ databases">
        <title>Human gut microbiome strain richness.</title>
        <authorList>
            <person name="Chen-Liaw A."/>
        </authorList>
    </citation>
    <scope>NUCLEOTIDE SEQUENCE</scope>
    <source>
        <strain evidence="2">B1_m1001713B170214d0_201011</strain>
    </source>
</reference>
<dbReference type="Proteomes" id="UP001203136">
    <property type="component" value="Unassembled WGS sequence"/>
</dbReference>
<organism evidence="1 3">
    <name type="scientific">Clostridium symbiosum</name>
    <name type="common">Bacteroides symbiosus</name>
    <dbReference type="NCBI Taxonomy" id="1512"/>
    <lineage>
        <taxon>Bacteria</taxon>
        <taxon>Bacillati</taxon>
        <taxon>Bacillota</taxon>
        <taxon>Clostridia</taxon>
        <taxon>Lachnospirales</taxon>
        <taxon>Lachnospiraceae</taxon>
        <taxon>Otoolea</taxon>
    </lineage>
</organism>
<gene>
    <name evidence="1" type="ORF">K5I21_05090</name>
    <name evidence="2" type="ORF">PM006_22055</name>
</gene>
<dbReference type="RefSeq" id="WP_003504647.1">
    <property type="nucleotide sequence ID" value="NZ_BAABZD010000001.1"/>
</dbReference>